<dbReference type="Pfam" id="PF00149">
    <property type="entry name" value="Metallophos"/>
    <property type="match status" value="1"/>
</dbReference>
<dbReference type="Gene3D" id="3.60.21.10">
    <property type="match status" value="1"/>
</dbReference>
<evidence type="ECO:0000259" key="1">
    <source>
        <dbReference type="Pfam" id="PF00149"/>
    </source>
</evidence>
<dbReference type="InterPro" id="IPR029052">
    <property type="entry name" value="Metallo-depent_PP-like"/>
</dbReference>
<reference evidence="2 3" key="1">
    <citation type="submission" date="2017-08" db="EMBL/GenBank/DDBJ databases">
        <title>Acidophilic green algal genome provides insights into adaptation to an acidic environment.</title>
        <authorList>
            <person name="Hirooka S."/>
            <person name="Hirose Y."/>
            <person name="Kanesaki Y."/>
            <person name="Higuchi S."/>
            <person name="Fujiwara T."/>
            <person name="Onuma R."/>
            <person name="Era A."/>
            <person name="Ohbayashi R."/>
            <person name="Uzuka A."/>
            <person name="Nozaki H."/>
            <person name="Yoshikawa H."/>
            <person name="Miyagishima S.Y."/>
        </authorList>
    </citation>
    <scope>NUCLEOTIDE SEQUENCE [LARGE SCALE GENOMIC DNA]</scope>
    <source>
        <strain evidence="2 3">NIES-2499</strain>
    </source>
</reference>
<dbReference type="AlphaFoldDB" id="A0A250WVV9"/>
<dbReference type="GO" id="GO:0008663">
    <property type="term" value="F:2',3'-cyclic-nucleotide 2'-phosphodiesterase activity"/>
    <property type="evidence" value="ECO:0007669"/>
    <property type="project" value="TreeGrafter"/>
</dbReference>
<dbReference type="Proteomes" id="UP000232323">
    <property type="component" value="Unassembled WGS sequence"/>
</dbReference>
<dbReference type="SUPFAM" id="SSF56300">
    <property type="entry name" value="Metallo-dependent phosphatases"/>
    <property type="match status" value="1"/>
</dbReference>
<dbReference type="InterPro" id="IPR004843">
    <property type="entry name" value="Calcineurin-like_PHP"/>
</dbReference>
<evidence type="ECO:0000313" key="2">
    <source>
        <dbReference type="EMBL" id="GAX74983.1"/>
    </source>
</evidence>
<dbReference type="PANTHER" id="PTHR16509:SF8">
    <property type="entry name" value="MANGANESE-DEPENDENT ADP-RIBOSE_CDP-ALCOHOL DIPHOSPHATASE"/>
    <property type="match status" value="1"/>
</dbReference>
<feature type="domain" description="Calcineurin-like phosphoesterase" evidence="1">
    <location>
        <begin position="11"/>
        <end position="248"/>
    </location>
</feature>
<gene>
    <name evidence="2" type="ORF">CEUSTIGMA_g2429.t1</name>
</gene>
<dbReference type="GO" id="GO:0030145">
    <property type="term" value="F:manganese ion binding"/>
    <property type="evidence" value="ECO:0007669"/>
    <property type="project" value="TreeGrafter"/>
</dbReference>
<dbReference type="STRING" id="1157962.A0A250WVV9"/>
<proteinExistence type="predicted"/>
<protein>
    <recommendedName>
        <fullName evidence="1">Calcineurin-like phosphoesterase domain-containing protein</fullName>
    </recommendedName>
</protein>
<dbReference type="OrthoDB" id="9675250at2759"/>
<dbReference type="GO" id="GO:0047631">
    <property type="term" value="F:ADP-ribose diphosphatase activity"/>
    <property type="evidence" value="ECO:0007669"/>
    <property type="project" value="TreeGrafter"/>
</dbReference>
<name>A0A250WVV9_9CHLO</name>
<organism evidence="2 3">
    <name type="scientific">Chlamydomonas eustigma</name>
    <dbReference type="NCBI Taxonomy" id="1157962"/>
    <lineage>
        <taxon>Eukaryota</taxon>
        <taxon>Viridiplantae</taxon>
        <taxon>Chlorophyta</taxon>
        <taxon>core chlorophytes</taxon>
        <taxon>Chlorophyceae</taxon>
        <taxon>CS clade</taxon>
        <taxon>Chlamydomonadales</taxon>
        <taxon>Chlamydomonadaceae</taxon>
        <taxon>Chlamydomonas</taxon>
    </lineage>
</organism>
<dbReference type="EMBL" id="BEGY01000010">
    <property type="protein sequence ID" value="GAX74983.1"/>
    <property type="molecule type" value="Genomic_DNA"/>
</dbReference>
<comment type="caution">
    <text evidence="2">The sequence shown here is derived from an EMBL/GenBank/DDBJ whole genome shotgun (WGS) entry which is preliminary data.</text>
</comment>
<keyword evidence="3" id="KW-1185">Reference proteome</keyword>
<dbReference type="PANTHER" id="PTHR16509">
    <property type="match status" value="1"/>
</dbReference>
<accession>A0A250WVV9</accession>
<evidence type="ECO:0000313" key="3">
    <source>
        <dbReference type="Proteomes" id="UP000232323"/>
    </source>
</evidence>
<dbReference type="GO" id="GO:0047734">
    <property type="term" value="F:CDP-glycerol diphosphatase activity"/>
    <property type="evidence" value="ECO:0007669"/>
    <property type="project" value="TreeGrafter"/>
</dbReference>
<sequence>MNVHAAPMYSFGIIGDPQYADKDNGNVEGRVQRHREVPGKLKQAVDSMLNHAAEPLSMVLLLGDFIDGRFDEAGSQEDLSLLAGILEGLNPIPTFHVIGNHDLAFTTREHWFKTVKAPLKSYYSRSFAPGWRLVVLDTTDMSPHSGYPPGSPEAQEAAEYLKNHPQTDQDPQMTDWNGGVGQKQMSWLKSELAAAAAAGEKVITAGHHPIGEGSSRRTHTAWNWRELQDVLTSKQYTVKLHLSGHDHMGGYSFVNGVHFVTMEAMLEAPPGSNAYAVACILPDSIEIKGVGSAKSHFLPFK</sequence>